<feature type="transmembrane region" description="Helical" evidence="2">
    <location>
        <begin position="15"/>
        <end position="33"/>
    </location>
</feature>
<feature type="domain" description="Thioredoxin-like fold" evidence="3">
    <location>
        <begin position="73"/>
        <end position="170"/>
    </location>
</feature>
<feature type="region of interest" description="Disordered" evidence="1">
    <location>
        <begin position="199"/>
        <end position="221"/>
    </location>
</feature>
<dbReference type="PANTHER" id="PTHR12289">
    <property type="entry name" value="METAXIN RELATED"/>
    <property type="match status" value="1"/>
</dbReference>
<dbReference type="GO" id="GO:0005737">
    <property type="term" value="C:cytoplasm"/>
    <property type="evidence" value="ECO:0007669"/>
    <property type="project" value="TreeGrafter"/>
</dbReference>
<keyword evidence="5" id="KW-1185">Reference proteome</keyword>
<dbReference type="InterPro" id="IPR050931">
    <property type="entry name" value="Mito_Protein_Transport_Metaxin"/>
</dbReference>
<reference evidence="4 5" key="1">
    <citation type="journal article" date="2018" name="New Phytol.">
        <title>Phylogenomics of Endogonaceae and evolution of mycorrhizas within Mucoromycota.</title>
        <authorList>
            <person name="Chang Y."/>
            <person name="Desiro A."/>
            <person name="Na H."/>
            <person name="Sandor L."/>
            <person name="Lipzen A."/>
            <person name="Clum A."/>
            <person name="Barry K."/>
            <person name="Grigoriev I.V."/>
            <person name="Martin F.M."/>
            <person name="Stajich J.E."/>
            <person name="Smith M.E."/>
            <person name="Bonito G."/>
            <person name="Spatafora J.W."/>
        </authorList>
    </citation>
    <scope>NUCLEOTIDE SEQUENCE [LARGE SCALE GENOMIC DNA]</scope>
    <source>
        <strain evidence="4 5">GMNB39</strain>
    </source>
</reference>
<name>A0A433D9H3_9FUNG</name>
<evidence type="ECO:0000313" key="4">
    <source>
        <dbReference type="EMBL" id="RUP47486.1"/>
    </source>
</evidence>
<dbReference type="Pfam" id="PF17172">
    <property type="entry name" value="GST_N_4"/>
    <property type="match status" value="1"/>
</dbReference>
<feature type="compositionally biased region" description="Basic residues" evidence="1">
    <location>
        <begin position="209"/>
        <end position="220"/>
    </location>
</feature>
<evidence type="ECO:0000313" key="5">
    <source>
        <dbReference type="Proteomes" id="UP000268093"/>
    </source>
</evidence>
<sequence length="284" mass="31668">MNVIKHIQTQIQQPSVAIGTAALLILTSSMFAWRRRRSAAAAAAARSSKYPPETVVVYRYSHPEKKSNPDISPFIAKLEAYLKFSSTPHVLATGTLENAPKGKLPYIEHNGRLIGDSSLAIEYLVACGAAPDLDAGIGDEKKAVARAMKIMVEEHLYFALVWERWTVDENFKIYSDVVFGGLPFLQKLFVPSMVKKPRPAQPFGDRRHHEGPHRRPRYVPRRQSVANGYGGAYARRCHPIRVSGERADDEEKQPGTQQGYLLPCKPRAVRSAGCGEVLPRLHFL</sequence>
<gene>
    <name evidence="4" type="ORF">BC936DRAFT_145683</name>
</gene>
<dbReference type="OrthoDB" id="5809458at2759"/>
<keyword evidence="2" id="KW-1133">Transmembrane helix</keyword>
<evidence type="ECO:0000256" key="2">
    <source>
        <dbReference type="SAM" id="Phobius"/>
    </source>
</evidence>
<keyword evidence="2" id="KW-0472">Membrane</keyword>
<dbReference type="AlphaFoldDB" id="A0A433D9H3"/>
<accession>A0A433D9H3</accession>
<dbReference type="EMBL" id="RBNI01004441">
    <property type="protein sequence ID" value="RUP47486.1"/>
    <property type="molecule type" value="Genomic_DNA"/>
</dbReference>
<protein>
    <recommendedName>
        <fullName evidence="3">Thioredoxin-like fold domain-containing protein</fullName>
    </recommendedName>
</protein>
<dbReference type="Proteomes" id="UP000268093">
    <property type="component" value="Unassembled WGS sequence"/>
</dbReference>
<dbReference type="PANTHER" id="PTHR12289:SF41">
    <property type="entry name" value="FAILED AXON CONNECTIONS-RELATED"/>
    <property type="match status" value="1"/>
</dbReference>
<proteinExistence type="predicted"/>
<comment type="caution">
    <text evidence="4">The sequence shown here is derived from an EMBL/GenBank/DDBJ whole genome shotgun (WGS) entry which is preliminary data.</text>
</comment>
<evidence type="ECO:0000259" key="3">
    <source>
        <dbReference type="Pfam" id="PF17172"/>
    </source>
</evidence>
<evidence type="ECO:0000256" key="1">
    <source>
        <dbReference type="SAM" id="MobiDB-lite"/>
    </source>
</evidence>
<keyword evidence="2" id="KW-0812">Transmembrane</keyword>
<organism evidence="4 5">
    <name type="scientific">Jimgerdemannia flammicorona</name>
    <dbReference type="NCBI Taxonomy" id="994334"/>
    <lineage>
        <taxon>Eukaryota</taxon>
        <taxon>Fungi</taxon>
        <taxon>Fungi incertae sedis</taxon>
        <taxon>Mucoromycota</taxon>
        <taxon>Mucoromycotina</taxon>
        <taxon>Endogonomycetes</taxon>
        <taxon>Endogonales</taxon>
        <taxon>Endogonaceae</taxon>
        <taxon>Jimgerdemannia</taxon>
    </lineage>
</organism>
<dbReference type="InterPro" id="IPR012336">
    <property type="entry name" value="Thioredoxin-like_fold"/>
</dbReference>